<keyword evidence="7 10" id="KW-0812">Transmembrane</keyword>
<evidence type="ECO:0000256" key="6">
    <source>
        <dbReference type="ARBA" id="ARBA00022691"/>
    </source>
</evidence>
<evidence type="ECO:0000313" key="12">
    <source>
        <dbReference type="EMBL" id="KAA1136557.1"/>
    </source>
</evidence>
<comment type="subcellular location">
    <subcellularLocation>
        <location evidence="10">Endoplasmic reticulum membrane</location>
        <topology evidence="10">Multi-pass membrane protein</topology>
    </subcellularLocation>
    <subcellularLocation>
        <location evidence="1">Membrane</location>
        <topology evidence="1">Multi-pass membrane protein</topology>
    </subcellularLocation>
</comment>
<dbReference type="Pfam" id="PF04140">
    <property type="entry name" value="ICMT"/>
    <property type="match status" value="1"/>
</dbReference>
<dbReference type="InterPro" id="IPR007269">
    <property type="entry name" value="ICMT_MeTrfase"/>
</dbReference>
<evidence type="ECO:0000256" key="7">
    <source>
        <dbReference type="ARBA" id="ARBA00022692"/>
    </source>
</evidence>
<keyword evidence="5" id="KW-0808">Transferase</keyword>
<dbReference type="GO" id="GO:0004671">
    <property type="term" value="F:protein C-terminal S-isoprenylcysteine carboxyl O-methyltransferase activity"/>
    <property type="evidence" value="ECO:0007669"/>
    <property type="project" value="UniProtKB-EC"/>
</dbReference>
<protein>
    <recommendedName>
        <fullName evidence="3 10">Protein-S-isoprenylcysteine O-methyltransferase</fullName>
        <ecNumber evidence="3 10">2.1.1.100</ecNumber>
    </recommendedName>
</protein>
<dbReference type="EC" id="2.1.1.100" evidence="3 10"/>
<comment type="catalytic activity">
    <reaction evidence="10">
        <text>[protein]-C-terminal S-[(2E,6E)-farnesyl]-L-cysteine + S-adenosyl-L-methionine = [protein]-C-terminal S-[(2E,6E)-farnesyl]-L-cysteine methyl ester + S-adenosyl-L-homocysteine</text>
        <dbReference type="Rhea" id="RHEA:21672"/>
        <dbReference type="Rhea" id="RHEA-COMP:12125"/>
        <dbReference type="Rhea" id="RHEA-COMP:12126"/>
        <dbReference type="ChEBI" id="CHEBI:57856"/>
        <dbReference type="ChEBI" id="CHEBI:59789"/>
        <dbReference type="ChEBI" id="CHEBI:90510"/>
        <dbReference type="ChEBI" id="CHEBI:90511"/>
        <dbReference type="EC" id="2.1.1.100"/>
    </reaction>
</comment>
<evidence type="ECO:0000256" key="5">
    <source>
        <dbReference type="ARBA" id="ARBA00022679"/>
    </source>
</evidence>
<name>A0A5B0SFE0_PUCGR</name>
<feature type="compositionally biased region" description="Low complexity" evidence="11">
    <location>
        <begin position="31"/>
        <end position="41"/>
    </location>
</feature>
<dbReference type="AlphaFoldDB" id="A0A5B0SFE0"/>
<dbReference type="Gene3D" id="1.20.120.1630">
    <property type="match status" value="1"/>
</dbReference>
<comment type="caution">
    <text evidence="12">The sequence shown here is derived from an EMBL/GenBank/DDBJ whole genome shotgun (WGS) entry which is preliminary data.</text>
</comment>
<proteinExistence type="inferred from homology"/>
<evidence type="ECO:0000256" key="10">
    <source>
        <dbReference type="RuleBase" id="RU362022"/>
    </source>
</evidence>
<dbReference type="InterPro" id="IPR025770">
    <property type="entry name" value="PPMT_MeTrfase"/>
</dbReference>
<evidence type="ECO:0000256" key="4">
    <source>
        <dbReference type="ARBA" id="ARBA00022603"/>
    </source>
</evidence>
<comment type="similarity">
    <text evidence="2 10">Belongs to the class VI-like SAM-binding methyltransferase superfamily. Isoprenylcysteine carboxyl methyltransferase family.</text>
</comment>
<organism evidence="12 13">
    <name type="scientific">Puccinia graminis f. sp. tritici</name>
    <dbReference type="NCBI Taxonomy" id="56615"/>
    <lineage>
        <taxon>Eukaryota</taxon>
        <taxon>Fungi</taxon>
        <taxon>Dikarya</taxon>
        <taxon>Basidiomycota</taxon>
        <taxon>Pucciniomycotina</taxon>
        <taxon>Pucciniomycetes</taxon>
        <taxon>Pucciniales</taxon>
        <taxon>Pucciniaceae</taxon>
        <taxon>Puccinia</taxon>
    </lineage>
</organism>
<feature type="region of interest" description="Disordered" evidence="11">
    <location>
        <begin position="1"/>
        <end position="45"/>
    </location>
</feature>
<evidence type="ECO:0000256" key="1">
    <source>
        <dbReference type="ARBA" id="ARBA00004141"/>
    </source>
</evidence>
<dbReference type="GO" id="GO:0005789">
    <property type="term" value="C:endoplasmic reticulum membrane"/>
    <property type="evidence" value="ECO:0007669"/>
    <property type="project" value="UniProtKB-SubCell"/>
</dbReference>
<evidence type="ECO:0000256" key="11">
    <source>
        <dbReference type="SAM" id="MobiDB-lite"/>
    </source>
</evidence>
<evidence type="ECO:0000256" key="3">
    <source>
        <dbReference type="ARBA" id="ARBA00012151"/>
    </source>
</evidence>
<feature type="transmembrane region" description="Helical" evidence="10">
    <location>
        <begin position="221"/>
        <end position="241"/>
    </location>
</feature>
<dbReference type="GO" id="GO:0032259">
    <property type="term" value="P:methylation"/>
    <property type="evidence" value="ECO:0007669"/>
    <property type="project" value="UniProtKB-KW"/>
</dbReference>
<feature type="transmembrane region" description="Helical" evidence="10">
    <location>
        <begin position="166"/>
        <end position="188"/>
    </location>
</feature>
<feature type="transmembrane region" description="Helical" evidence="10">
    <location>
        <begin position="101"/>
        <end position="122"/>
    </location>
</feature>
<feature type="transmembrane region" description="Helical" evidence="10">
    <location>
        <begin position="277"/>
        <end position="305"/>
    </location>
</feature>
<sequence length="339" mass="39303">MVAAASEDLQAFRRHRPMWADGEQTPETPDPSSSSSSPHQQQQHEHEQQERISWPLISFENTIQNVCCISFLLGLFFAASLLSLLFFFLYSPAKQALWPPLNIYAILLILFHLLEFLTTAIFNPSRVSVDCKLSFLLFLFSFFWSGGRNLSASLGVTGQKKDENLILSFFFLSAEAFLLNNGASYWYAQMMSITEHVLRERYLAKNGWEVRMMKDDRVRMCGLMVTMVGQGIRTMAMITAARSFNHRVSTDPKKQEDHRLVTHGVYRLLRHPSYFGFFWWSIGIQLFLANPCSLILFSFVLWSFFKARIQNEELHLIKFFGKAYVDYRSTTSTYIPFIR</sequence>
<dbReference type="PROSITE" id="PS51564">
    <property type="entry name" value="SAM_ICMT"/>
    <property type="match status" value="1"/>
</dbReference>
<dbReference type="Proteomes" id="UP000325313">
    <property type="component" value="Unassembled WGS sequence"/>
</dbReference>
<evidence type="ECO:0000256" key="2">
    <source>
        <dbReference type="ARBA" id="ARBA00009140"/>
    </source>
</evidence>
<keyword evidence="8 10" id="KW-1133">Transmembrane helix</keyword>
<feature type="transmembrane region" description="Helical" evidence="10">
    <location>
        <begin position="66"/>
        <end position="89"/>
    </location>
</feature>
<keyword evidence="6 10" id="KW-0949">S-adenosyl-L-methionine</keyword>
<keyword evidence="9 10" id="KW-0472">Membrane</keyword>
<accession>A0A5B0SFE0</accession>
<gene>
    <name evidence="12" type="ORF">PGTUg99_035337</name>
</gene>
<dbReference type="PANTHER" id="PTHR12714">
    <property type="entry name" value="PROTEIN-S ISOPRENYLCYSTEINE O-METHYLTRANSFERASE"/>
    <property type="match status" value="1"/>
</dbReference>
<keyword evidence="10" id="KW-0256">Endoplasmic reticulum</keyword>
<evidence type="ECO:0000256" key="8">
    <source>
        <dbReference type="ARBA" id="ARBA00022989"/>
    </source>
</evidence>
<dbReference type="PANTHER" id="PTHR12714:SF9">
    <property type="entry name" value="PROTEIN-S-ISOPRENYLCYSTEINE O-METHYLTRANSFERASE"/>
    <property type="match status" value="1"/>
</dbReference>
<evidence type="ECO:0000313" key="13">
    <source>
        <dbReference type="Proteomes" id="UP000325313"/>
    </source>
</evidence>
<reference evidence="12 13" key="1">
    <citation type="submission" date="2019-05" db="EMBL/GenBank/DDBJ databases">
        <title>Emergence of the Ug99 lineage of the wheat stem rust pathogen through somatic hybridization.</title>
        <authorList>
            <person name="Li F."/>
            <person name="Upadhyaya N.M."/>
            <person name="Sperschneider J."/>
            <person name="Matny O."/>
            <person name="Nguyen-Phuc H."/>
            <person name="Mago R."/>
            <person name="Raley C."/>
            <person name="Miller M.E."/>
            <person name="Silverstein K.A.T."/>
            <person name="Henningsen E."/>
            <person name="Hirsch C.D."/>
            <person name="Visser B."/>
            <person name="Pretorius Z.A."/>
            <person name="Steffenson B.J."/>
            <person name="Schwessinger B."/>
            <person name="Dodds P.N."/>
            <person name="Figueroa M."/>
        </authorList>
    </citation>
    <scope>NUCLEOTIDE SEQUENCE [LARGE SCALE GENOMIC DNA]</scope>
    <source>
        <strain evidence="12 13">Ug99</strain>
    </source>
</reference>
<feature type="transmembrane region" description="Helical" evidence="10">
    <location>
        <begin position="129"/>
        <end position="146"/>
    </location>
</feature>
<evidence type="ECO:0000256" key="9">
    <source>
        <dbReference type="ARBA" id="ARBA00023136"/>
    </source>
</evidence>
<dbReference type="EMBL" id="VDEP01000035">
    <property type="protein sequence ID" value="KAA1136557.1"/>
    <property type="molecule type" value="Genomic_DNA"/>
</dbReference>
<keyword evidence="4 10" id="KW-0489">Methyltransferase</keyword>